<dbReference type="EMBL" id="MPUH01000068">
    <property type="protein sequence ID" value="OMJ92096.1"/>
    <property type="molecule type" value="Genomic_DNA"/>
</dbReference>
<dbReference type="AlphaFoldDB" id="A0A1R2CSU9"/>
<organism evidence="1 2">
    <name type="scientific">Stentor coeruleus</name>
    <dbReference type="NCBI Taxonomy" id="5963"/>
    <lineage>
        <taxon>Eukaryota</taxon>
        <taxon>Sar</taxon>
        <taxon>Alveolata</taxon>
        <taxon>Ciliophora</taxon>
        <taxon>Postciliodesmatophora</taxon>
        <taxon>Heterotrichea</taxon>
        <taxon>Heterotrichida</taxon>
        <taxon>Stentoridae</taxon>
        <taxon>Stentor</taxon>
    </lineage>
</organism>
<keyword evidence="2" id="KW-1185">Reference proteome</keyword>
<proteinExistence type="predicted"/>
<accession>A0A1R2CSU9</accession>
<dbReference type="Proteomes" id="UP000187209">
    <property type="component" value="Unassembled WGS sequence"/>
</dbReference>
<protein>
    <submittedName>
        <fullName evidence="1">Uncharacterized protein</fullName>
    </submittedName>
</protein>
<sequence length="332" mass="38598">MLGDSLMQGVTKSAHSNIFELNFFSILYQVSKRMTVFLSVPETFIYGFGFDRPTLMCSDIKNNELCFEENLSSSGIHEGFVYFKEISQPNFPIAVYKTQTRSHDKCDVLFTVKECQTVWDTSIKSSKNIIIQRYVYSGKVPKLIKSDFIINEPLNKVTMYKKNNKLADKVSSLLPGLKRTSTMKIIEERACIIRQKEICQTKEIPIDYTLQSQIMNLTQVVEKFYSSSKNCKVEVLSSNWICDKKENYYFISLKSFKLLNIVYKPLQMKKSSFLHSKSSSMQLNNDYIVVARIKKQTEPQIRYRSSQKYSRSMKKVNYSDIPRKDLVSIKIK</sequence>
<evidence type="ECO:0000313" key="1">
    <source>
        <dbReference type="EMBL" id="OMJ92096.1"/>
    </source>
</evidence>
<gene>
    <name evidence="1" type="ORF">SteCoe_5193</name>
</gene>
<dbReference type="OrthoDB" id="327208at2759"/>
<name>A0A1R2CSU9_9CILI</name>
<comment type="caution">
    <text evidence="1">The sequence shown here is derived from an EMBL/GenBank/DDBJ whole genome shotgun (WGS) entry which is preliminary data.</text>
</comment>
<evidence type="ECO:0000313" key="2">
    <source>
        <dbReference type="Proteomes" id="UP000187209"/>
    </source>
</evidence>
<reference evidence="1 2" key="1">
    <citation type="submission" date="2016-11" db="EMBL/GenBank/DDBJ databases">
        <title>The macronuclear genome of Stentor coeruleus: a giant cell with tiny introns.</title>
        <authorList>
            <person name="Slabodnick M."/>
            <person name="Ruby J.G."/>
            <person name="Reiff S.B."/>
            <person name="Swart E.C."/>
            <person name="Gosai S."/>
            <person name="Prabakaran S."/>
            <person name="Witkowska E."/>
            <person name="Larue G.E."/>
            <person name="Fisher S."/>
            <person name="Freeman R.M."/>
            <person name="Gunawardena J."/>
            <person name="Chu W."/>
            <person name="Stover N.A."/>
            <person name="Gregory B.D."/>
            <person name="Nowacki M."/>
            <person name="Derisi J."/>
            <person name="Roy S.W."/>
            <person name="Marshall W.F."/>
            <person name="Sood P."/>
        </authorList>
    </citation>
    <scope>NUCLEOTIDE SEQUENCE [LARGE SCALE GENOMIC DNA]</scope>
    <source>
        <strain evidence="1">WM001</strain>
    </source>
</reference>